<feature type="region of interest" description="Disordered" evidence="1">
    <location>
        <begin position="1"/>
        <end position="30"/>
    </location>
</feature>
<dbReference type="InterPro" id="IPR021833">
    <property type="entry name" value="DUF3425"/>
</dbReference>
<name>A0A5N6UAT2_ASPAV</name>
<protein>
    <recommendedName>
        <fullName evidence="4">BZIP domain-containing protein</fullName>
    </recommendedName>
</protein>
<dbReference type="AlphaFoldDB" id="A0A5N6UAT2"/>
<gene>
    <name evidence="2" type="ORF">BDV25DRAFT_146489</name>
</gene>
<evidence type="ECO:0000313" key="3">
    <source>
        <dbReference type="Proteomes" id="UP000325780"/>
    </source>
</evidence>
<organism evidence="2 3">
    <name type="scientific">Aspergillus avenaceus</name>
    <dbReference type="NCBI Taxonomy" id="36643"/>
    <lineage>
        <taxon>Eukaryota</taxon>
        <taxon>Fungi</taxon>
        <taxon>Dikarya</taxon>
        <taxon>Ascomycota</taxon>
        <taxon>Pezizomycotina</taxon>
        <taxon>Eurotiomycetes</taxon>
        <taxon>Eurotiomycetidae</taxon>
        <taxon>Eurotiales</taxon>
        <taxon>Aspergillaceae</taxon>
        <taxon>Aspergillus</taxon>
        <taxon>Aspergillus subgen. Circumdati</taxon>
    </lineage>
</organism>
<dbReference type="Gene3D" id="1.20.5.170">
    <property type="match status" value="1"/>
</dbReference>
<evidence type="ECO:0000313" key="2">
    <source>
        <dbReference type="EMBL" id="KAE8155321.1"/>
    </source>
</evidence>
<dbReference type="PANTHER" id="PTHR37012:SF6">
    <property type="entry name" value="BZIP TRANSCRIPTION FACTOR"/>
    <property type="match status" value="1"/>
</dbReference>
<dbReference type="PANTHER" id="PTHR37012">
    <property type="entry name" value="B-ZIP TRANSCRIPTION FACTOR (EUROFUNG)-RELATED"/>
    <property type="match status" value="1"/>
</dbReference>
<proteinExistence type="predicted"/>
<feature type="compositionally biased region" description="Polar residues" evidence="1">
    <location>
        <begin position="1"/>
        <end position="12"/>
    </location>
</feature>
<dbReference type="Proteomes" id="UP000325780">
    <property type="component" value="Unassembled WGS sequence"/>
</dbReference>
<evidence type="ECO:0008006" key="4">
    <source>
        <dbReference type="Google" id="ProtNLM"/>
    </source>
</evidence>
<accession>A0A5N6UAT2</accession>
<keyword evidence="3" id="KW-1185">Reference proteome</keyword>
<feature type="compositionally biased region" description="Basic and acidic residues" evidence="1">
    <location>
        <begin position="13"/>
        <end position="30"/>
    </location>
</feature>
<dbReference type="OrthoDB" id="4161589at2759"/>
<feature type="compositionally biased region" description="Polar residues" evidence="1">
    <location>
        <begin position="139"/>
        <end position="156"/>
    </location>
</feature>
<feature type="region of interest" description="Disordered" evidence="1">
    <location>
        <begin position="132"/>
        <end position="163"/>
    </location>
</feature>
<dbReference type="Pfam" id="PF11905">
    <property type="entry name" value="DUF3425"/>
    <property type="match status" value="1"/>
</dbReference>
<dbReference type="CDD" id="cd14688">
    <property type="entry name" value="bZIP_YAP"/>
    <property type="match status" value="1"/>
</dbReference>
<sequence>MSSTRYNASTTSNERKRLRDRRAQKNLRDKRENRIRALEERVAHCDRHHHTELSRPREDQNAVDCLRRENGILVARQERLYRIIQELQGQNSGMLDTRAMSTIPIHPYSILPISSNNFPIPRSLTEPRRPSIASMLNKDGNQTSDSSAVGTTSLAGSPSYTVSSTPSPYQTTIVRIAGPPRNFSPHRVVPMNVPPWCLLPYIEFTTVPAIHQPHAWLHYPEAINVCPPFPSPLDLLHGTKRNFLADSINRGLRRYNLRDPECLANGYLIYVVDKWRVSPNPTTYSRLPPFMRPVRAQLEYGHPVVIEYLVWPQLRRNLATLWANYDIVELVDYLACCIKVRWPWFEDILERDHNDHLQISRRFFETFTRTSGWGITSEFIDKYPELLEGLDVESIRYRMDIP</sequence>
<evidence type="ECO:0000256" key="1">
    <source>
        <dbReference type="SAM" id="MobiDB-lite"/>
    </source>
</evidence>
<reference evidence="2 3" key="1">
    <citation type="submission" date="2019-04" db="EMBL/GenBank/DDBJ databases">
        <title>Friends and foes A comparative genomics study of 23 Aspergillus species from section Flavi.</title>
        <authorList>
            <consortium name="DOE Joint Genome Institute"/>
            <person name="Kjaerbolling I."/>
            <person name="Vesth T."/>
            <person name="Frisvad J.C."/>
            <person name="Nybo J.L."/>
            <person name="Theobald S."/>
            <person name="Kildgaard S."/>
            <person name="Isbrandt T."/>
            <person name="Kuo A."/>
            <person name="Sato A."/>
            <person name="Lyhne E.K."/>
            <person name="Kogle M.E."/>
            <person name="Wiebenga A."/>
            <person name="Kun R.S."/>
            <person name="Lubbers R.J."/>
            <person name="Makela M.R."/>
            <person name="Barry K."/>
            <person name="Chovatia M."/>
            <person name="Clum A."/>
            <person name="Daum C."/>
            <person name="Haridas S."/>
            <person name="He G."/>
            <person name="LaButti K."/>
            <person name="Lipzen A."/>
            <person name="Mondo S."/>
            <person name="Riley R."/>
            <person name="Salamov A."/>
            <person name="Simmons B.A."/>
            <person name="Magnuson J.K."/>
            <person name="Henrissat B."/>
            <person name="Mortensen U.H."/>
            <person name="Larsen T.O."/>
            <person name="Devries R.P."/>
            <person name="Grigoriev I.V."/>
            <person name="Machida M."/>
            <person name="Baker S.E."/>
            <person name="Andersen M.R."/>
        </authorList>
    </citation>
    <scope>NUCLEOTIDE SEQUENCE [LARGE SCALE GENOMIC DNA]</scope>
    <source>
        <strain evidence="2 3">IBT 18842</strain>
    </source>
</reference>
<dbReference type="EMBL" id="ML742023">
    <property type="protein sequence ID" value="KAE8155321.1"/>
    <property type="molecule type" value="Genomic_DNA"/>
</dbReference>